<evidence type="ECO:0000256" key="1">
    <source>
        <dbReference type="SAM" id="SignalP"/>
    </source>
</evidence>
<dbReference type="InParanoid" id="C7ZIB8"/>
<keyword evidence="3" id="KW-1185">Reference proteome</keyword>
<gene>
    <name evidence="2" type="ORF">NECHADRAFT_87088</name>
</gene>
<feature type="signal peptide" evidence="1">
    <location>
        <begin position="1"/>
        <end position="21"/>
    </location>
</feature>
<accession>C7ZIB8</accession>
<dbReference type="KEGG" id="nhe:NECHADRAFT_87088"/>
<dbReference type="RefSeq" id="XP_003041946.1">
    <property type="nucleotide sequence ID" value="XM_003041900.1"/>
</dbReference>
<protein>
    <recommendedName>
        <fullName evidence="4">Hydrophobin</fullName>
    </recommendedName>
</protein>
<evidence type="ECO:0000313" key="2">
    <source>
        <dbReference type="EMBL" id="EEU36233.1"/>
    </source>
</evidence>
<dbReference type="OrthoDB" id="4965635at2759"/>
<proteinExistence type="predicted"/>
<dbReference type="VEuPathDB" id="FungiDB:NECHADRAFT_87088"/>
<dbReference type="EMBL" id="GG698930">
    <property type="protein sequence ID" value="EEU36233.1"/>
    <property type="molecule type" value="Genomic_DNA"/>
</dbReference>
<dbReference type="AlphaFoldDB" id="C7ZIB8"/>
<dbReference type="GeneID" id="9674268"/>
<name>C7ZIB8_FUSV7</name>
<organism evidence="2 3">
    <name type="scientific">Fusarium vanettenii (strain ATCC MYA-4622 / CBS 123669 / FGSC 9596 / NRRL 45880 / 77-13-4)</name>
    <name type="common">Fusarium solani subsp. pisi</name>
    <dbReference type="NCBI Taxonomy" id="660122"/>
    <lineage>
        <taxon>Eukaryota</taxon>
        <taxon>Fungi</taxon>
        <taxon>Dikarya</taxon>
        <taxon>Ascomycota</taxon>
        <taxon>Pezizomycotina</taxon>
        <taxon>Sordariomycetes</taxon>
        <taxon>Hypocreomycetidae</taxon>
        <taxon>Hypocreales</taxon>
        <taxon>Nectriaceae</taxon>
        <taxon>Fusarium</taxon>
        <taxon>Fusarium solani species complex</taxon>
        <taxon>Fusarium vanettenii</taxon>
    </lineage>
</organism>
<reference evidence="2 3" key="1">
    <citation type="journal article" date="2009" name="PLoS Genet.">
        <title>The genome of Nectria haematococca: contribution of supernumerary chromosomes to gene expansion.</title>
        <authorList>
            <person name="Coleman J.J."/>
            <person name="Rounsley S.D."/>
            <person name="Rodriguez-Carres M."/>
            <person name="Kuo A."/>
            <person name="Wasmann C.C."/>
            <person name="Grimwood J."/>
            <person name="Schmutz J."/>
            <person name="Taga M."/>
            <person name="White G.J."/>
            <person name="Zhou S."/>
            <person name="Schwartz D.C."/>
            <person name="Freitag M."/>
            <person name="Ma L.J."/>
            <person name="Danchin E.G."/>
            <person name="Henrissat B."/>
            <person name="Coutinho P.M."/>
            <person name="Nelson D.R."/>
            <person name="Straney D."/>
            <person name="Napoli C.A."/>
            <person name="Barker B.M."/>
            <person name="Gribskov M."/>
            <person name="Rep M."/>
            <person name="Kroken S."/>
            <person name="Molnar I."/>
            <person name="Rensing C."/>
            <person name="Kennell J.C."/>
            <person name="Zamora J."/>
            <person name="Farman M.L."/>
            <person name="Selker E.U."/>
            <person name="Salamov A."/>
            <person name="Shapiro H."/>
            <person name="Pangilinan J."/>
            <person name="Lindquist E."/>
            <person name="Lamers C."/>
            <person name="Grigoriev I.V."/>
            <person name="Geiser D.M."/>
            <person name="Covert S.F."/>
            <person name="Temporini E."/>
            <person name="Vanetten H.D."/>
        </authorList>
    </citation>
    <scope>NUCLEOTIDE SEQUENCE [LARGE SCALE GENOMIC DNA]</scope>
    <source>
        <strain evidence="3">ATCC MYA-4622 / CBS 123669 / FGSC 9596 / NRRL 45880 / 77-13-4</strain>
    </source>
</reference>
<dbReference type="Proteomes" id="UP000005206">
    <property type="component" value="Chromosome 12"/>
</dbReference>
<dbReference type="HOGENOM" id="CLU_2146521_0_0_1"/>
<evidence type="ECO:0008006" key="4">
    <source>
        <dbReference type="Google" id="ProtNLM"/>
    </source>
</evidence>
<keyword evidence="1" id="KW-0732">Signal</keyword>
<sequence length="112" mass="12063">MVNVATFSAAVVACFASFGAARNCTPSLYYCGSSLLDIGNYYDDIEDALAATKQGICADRRTSRTRCSTVRLVRTGLSSTRVTAPRVARTWALVKVASVKGSVEFIQSRRDA</sequence>
<feature type="chain" id="PRO_5002988125" description="Hydrophobin" evidence="1">
    <location>
        <begin position="22"/>
        <end position="112"/>
    </location>
</feature>
<evidence type="ECO:0000313" key="3">
    <source>
        <dbReference type="Proteomes" id="UP000005206"/>
    </source>
</evidence>